<dbReference type="PANTHER" id="PTHR45527:SF1">
    <property type="entry name" value="FATTY ACID SYNTHASE"/>
    <property type="match status" value="1"/>
</dbReference>
<feature type="domain" description="Carrier" evidence="4">
    <location>
        <begin position="436"/>
        <end position="511"/>
    </location>
</feature>
<dbReference type="Proteomes" id="UP001589568">
    <property type="component" value="Unassembled WGS sequence"/>
</dbReference>
<dbReference type="InterPro" id="IPR036736">
    <property type="entry name" value="ACP-like_sf"/>
</dbReference>
<dbReference type="Pfam" id="PF13193">
    <property type="entry name" value="AMP-binding_C"/>
    <property type="match status" value="1"/>
</dbReference>
<keyword evidence="6" id="KW-1185">Reference proteome</keyword>
<keyword evidence="2" id="KW-0596">Phosphopantetheine</keyword>
<accession>A0ABV5NC34</accession>
<dbReference type="NCBIfam" id="TIGR01733">
    <property type="entry name" value="AA-adenyl-dom"/>
    <property type="match status" value="1"/>
</dbReference>
<evidence type="ECO:0000256" key="1">
    <source>
        <dbReference type="ARBA" id="ARBA00001957"/>
    </source>
</evidence>
<dbReference type="Pfam" id="PF00668">
    <property type="entry name" value="Condensation"/>
    <property type="match status" value="1"/>
</dbReference>
<dbReference type="Pfam" id="PF00501">
    <property type="entry name" value="AMP-binding"/>
    <property type="match status" value="1"/>
</dbReference>
<dbReference type="PROSITE" id="PS50075">
    <property type="entry name" value="CARRIER"/>
    <property type="match status" value="1"/>
</dbReference>
<dbReference type="PROSITE" id="PS00455">
    <property type="entry name" value="AMP_BINDING"/>
    <property type="match status" value="1"/>
</dbReference>
<gene>
    <name evidence="5" type="ORF">ACFFR3_00005</name>
</gene>
<dbReference type="SUPFAM" id="SSF56801">
    <property type="entry name" value="Acetyl-CoA synthetase-like"/>
    <property type="match status" value="1"/>
</dbReference>
<dbReference type="EMBL" id="JBHMCF010000001">
    <property type="protein sequence ID" value="MFB9467862.1"/>
    <property type="molecule type" value="Genomic_DNA"/>
</dbReference>
<dbReference type="PANTHER" id="PTHR45527">
    <property type="entry name" value="NONRIBOSOMAL PEPTIDE SYNTHETASE"/>
    <property type="match status" value="1"/>
</dbReference>
<dbReference type="InterPro" id="IPR009081">
    <property type="entry name" value="PP-bd_ACP"/>
</dbReference>
<dbReference type="Pfam" id="PF00550">
    <property type="entry name" value="PP-binding"/>
    <property type="match status" value="1"/>
</dbReference>
<dbReference type="Gene3D" id="3.30.559.30">
    <property type="entry name" value="Nonribosomal peptide synthetase, condensation domain"/>
    <property type="match status" value="1"/>
</dbReference>
<feature type="non-terminal residue" evidence="5">
    <location>
        <position position="1"/>
    </location>
</feature>
<dbReference type="Gene3D" id="3.40.50.980">
    <property type="match status" value="2"/>
</dbReference>
<reference evidence="5 6" key="1">
    <citation type="submission" date="2024-09" db="EMBL/GenBank/DDBJ databases">
        <authorList>
            <person name="Sun Q."/>
            <person name="Mori K."/>
        </authorList>
    </citation>
    <scope>NUCLEOTIDE SEQUENCE [LARGE SCALE GENOMIC DNA]</scope>
    <source>
        <strain evidence="5 6">JCM 3324</strain>
    </source>
</reference>
<dbReference type="InterPro" id="IPR020806">
    <property type="entry name" value="PKS_PP-bd"/>
</dbReference>
<evidence type="ECO:0000256" key="3">
    <source>
        <dbReference type="ARBA" id="ARBA00022553"/>
    </source>
</evidence>
<dbReference type="InterPro" id="IPR023213">
    <property type="entry name" value="CAT-like_dom_sf"/>
</dbReference>
<dbReference type="InterPro" id="IPR020845">
    <property type="entry name" value="AMP-binding_CS"/>
</dbReference>
<dbReference type="PROSITE" id="PS00012">
    <property type="entry name" value="PHOSPHOPANTETHEINE"/>
    <property type="match status" value="1"/>
</dbReference>
<proteinExistence type="predicted"/>
<dbReference type="SUPFAM" id="SSF47336">
    <property type="entry name" value="ACP-like"/>
    <property type="match status" value="1"/>
</dbReference>
<dbReference type="InterPro" id="IPR006162">
    <property type="entry name" value="Ppantetheine_attach_site"/>
</dbReference>
<dbReference type="InterPro" id="IPR010071">
    <property type="entry name" value="AA_adenyl_dom"/>
</dbReference>
<dbReference type="Gene3D" id="2.30.38.10">
    <property type="entry name" value="Luciferase, Domain 3"/>
    <property type="match status" value="1"/>
</dbReference>
<sequence>VVAMLAVWKAGGAFLPVDPVQPAERIGFMLADSRAVLVLGVSEVLDELPAGRVRMVALDDALVRVQLSMLEESPLEVAALPDALAYVMYTSGSSGRPKGVAVTHGGLATYVGWAVRAYETDGGAPVHSSLGFDLTVTSVWVPLVAGAPVRMSVEGGAEGLAALLSEHSFGLVKVVPGHLALLSELVPAEVLADAARTWVVGGEALGGADVRRLLERAPNAVLVNEYGPTETVVGCCTFEVRAGDEVEDRVPVGRPSPGTRLFVLDSRLEPVPAGVAGELYVAGDQVARGYVGRPGLTAVRFVACPFGGRMYRTGDVARWRADGVLEFLGRADEQVKILGYRIEPGEVESVLAAHPLVQQAAVIARGDDAGEVRLVAYVVGADAEPDQVRAWAGQRLPEYMVPAAVVVLPALPLTANGKLDRRALPAPEHVAVAGREPATEQEVVLCGLFAEVLGVSGVGVDDDFFALGGHSLLAVRLVSRIRAVLGVEVEIRTLFEASTVAALAERLAEAGEARPALMAWVRPERVPLSFAQRRLWFIQQLEGPSATYNIPTSLRLSGEVDRYALGAALRDVIGRHEALRTVFPTVNGEPYQRVLGMDELEWELQVVEVAPEEVQDEVARAFAHTFDLASEVPIAAWLFVTGPDEQVLTVVTHHIAADGMSMRPLANDLSLAYAARCRSRAPQWQPLPVQYADYALWQRELLGAEDEPGSVLARQIGFWRE</sequence>
<dbReference type="InterPro" id="IPR045851">
    <property type="entry name" value="AMP-bd_C_sf"/>
</dbReference>
<comment type="cofactor">
    <cofactor evidence="1">
        <name>pantetheine 4'-phosphate</name>
        <dbReference type="ChEBI" id="CHEBI:47942"/>
    </cofactor>
</comment>
<keyword evidence="3" id="KW-0597">Phosphoprotein</keyword>
<evidence type="ECO:0000313" key="6">
    <source>
        <dbReference type="Proteomes" id="UP001589568"/>
    </source>
</evidence>
<dbReference type="InterPro" id="IPR001242">
    <property type="entry name" value="Condensation_dom"/>
</dbReference>
<dbReference type="SUPFAM" id="SSF52777">
    <property type="entry name" value="CoA-dependent acyltransferases"/>
    <property type="match status" value="1"/>
</dbReference>
<dbReference type="InterPro" id="IPR025110">
    <property type="entry name" value="AMP-bd_C"/>
</dbReference>
<organism evidence="5 6">
    <name type="scientific">Nonomuraea salmonea</name>
    <dbReference type="NCBI Taxonomy" id="46181"/>
    <lineage>
        <taxon>Bacteria</taxon>
        <taxon>Bacillati</taxon>
        <taxon>Actinomycetota</taxon>
        <taxon>Actinomycetes</taxon>
        <taxon>Streptosporangiales</taxon>
        <taxon>Streptosporangiaceae</taxon>
        <taxon>Nonomuraea</taxon>
    </lineage>
</organism>
<name>A0ABV5NC34_9ACTN</name>
<dbReference type="InterPro" id="IPR000873">
    <property type="entry name" value="AMP-dep_synth/lig_dom"/>
</dbReference>
<evidence type="ECO:0000256" key="2">
    <source>
        <dbReference type="ARBA" id="ARBA00022450"/>
    </source>
</evidence>
<evidence type="ECO:0000313" key="5">
    <source>
        <dbReference type="EMBL" id="MFB9467862.1"/>
    </source>
</evidence>
<dbReference type="CDD" id="cd05930">
    <property type="entry name" value="A_NRPS"/>
    <property type="match status" value="1"/>
</dbReference>
<dbReference type="SMART" id="SM00823">
    <property type="entry name" value="PKS_PP"/>
    <property type="match status" value="1"/>
</dbReference>
<dbReference type="Gene3D" id="1.10.1200.10">
    <property type="entry name" value="ACP-like"/>
    <property type="match status" value="1"/>
</dbReference>
<dbReference type="Gene3D" id="3.30.559.10">
    <property type="entry name" value="Chloramphenicol acetyltransferase-like domain"/>
    <property type="match status" value="1"/>
</dbReference>
<protein>
    <submittedName>
        <fullName evidence="5">Amino acid adenylation domain-containing protein</fullName>
    </submittedName>
</protein>
<dbReference type="Gene3D" id="3.30.300.30">
    <property type="match status" value="1"/>
</dbReference>
<feature type="non-terminal residue" evidence="5">
    <location>
        <position position="721"/>
    </location>
</feature>
<evidence type="ECO:0000259" key="4">
    <source>
        <dbReference type="PROSITE" id="PS50075"/>
    </source>
</evidence>
<dbReference type="RefSeq" id="WP_379482380.1">
    <property type="nucleotide sequence ID" value="NZ_JBHMCF010000001.1"/>
</dbReference>
<comment type="caution">
    <text evidence="5">The sequence shown here is derived from an EMBL/GenBank/DDBJ whole genome shotgun (WGS) entry which is preliminary data.</text>
</comment>